<gene>
    <name evidence="2" type="ORF">CFP56_024291</name>
</gene>
<reference evidence="2" key="3">
    <citation type="submission" date="2023-07" db="EMBL/GenBank/DDBJ databases">
        <title>An improved reference 1 genome and first organelle genomes of Quercus suber.</title>
        <authorList>
            <consortium name="Genosuber Consortium"/>
            <person name="Usie A."/>
            <person name="Serra O."/>
            <person name="Barros P."/>
        </authorList>
    </citation>
    <scope>NUCLEOTIDE SEQUENCE</scope>
    <source>
        <strain evidence="2">HL8</strain>
        <tissue evidence="2">Leaves</tissue>
    </source>
</reference>
<evidence type="ECO:0008006" key="3">
    <source>
        <dbReference type="Google" id="ProtNLM"/>
    </source>
</evidence>
<feature type="region of interest" description="Disordered" evidence="1">
    <location>
        <begin position="115"/>
        <end position="147"/>
    </location>
</feature>
<dbReference type="AlphaFoldDB" id="A0AAW0MH95"/>
<feature type="compositionally biased region" description="Basic and acidic residues" evidence="1">
    <location>
        <begin position="128"/>
        <end position="140"/>
    </location>
</feature>
<organism evidence="2">
    <name type="scientific">Quercus suber</name>
    <name type="common">Cork oak</name>
    <dbReference type="NCBI Taxonomy" id="58331"/>
    <lineage>
        <taxon>Eukaryota</taxon>
        <taxon>Viridiplantae</taxon>
        <taxon>Streptophyta</taxon>
        <taxon>Embryophyta</taxon>
        <taxon>Tracheophyta</taxon>
        <taxon>Spermatophyta</taxon>
        <taxon>Magnoliopsida</taxon>
        <taxon>eudicotyledons</taxon>
        <taxon>Gunneridae</taxon>
        <taxon>Pentapetalae</taxon>
        <taxon>rosids</taxon>
        <taxon>fabids</taxon>
        <taxon>Fagales</taxon>
        <taxon>Fagaceae</taxon>
        <taxon>Quercus</taxon>
    </lineage>
</organism>
<proteinExistence type="predicted"/>
<dbReference type="EMBL" id="PKMF04000003">
    <property type="protein sequence ID" value="KAK7861163.1"/>
    <property type="molecule type" value="Genomic_DNA"/>
</dbReference>
<comment type="caution">
    <text evidence="2">The sequence shown here is derived from an EMBL/GenBank/DDBJ whole genome shotgun (WGS) entry which is preliminary data.</text>
</comment>
<reference evidence="2" key="2">
    <citation type="journal article" date="2018" name="Sci. Data">
        <title>The draft genome sequence of cork oak.</title>
        <authorList>
            <person name="Ramos A.M."/>
            <person name="Usie A."/>
            <person name="Barbosa P."/>
            <person name="Barros P.M."/>
            <person name="Capote T."/>
            <person name="Chaves I."/>
            <person name="Simoes F."/>
            <person name="Abreu I."/>
            <person name="Carrasquinho I."/>
            <person name="Faro C."/>
            <person name="Guimaraes J.B."/>
            <person name="Mendonca D."/>
            <person name="Nobrega F."/>
            <person name="Rodrigues L."/>
            <person name="Saibo N.J.M."/>
            <person name="Varela M.C."/>
            <person name="Egas C."/>
            <person name="Matos J."/>
            <person name="Miguel C.M."/>
            <person name="Oliveira M.M."/>
            <person name="Ricardo C.P."/>
            <person name="Goncalves S."/>
        </authorList>
    </citation>
    <scope>NUCLEOTIDE SEQUENCE [LARGE SCALE GENOMIC DNA]</scope>
    <source>
        <strain evidence="2">HL8</strain>
    </source>
</reference>
<name>A0AAW0MH95_QUESU</name>
<evidence type="ECO:0000313" key="2">
    <source>
        <dbReference type="EMBL" id="KAK7861163.1"/>
    </source>
</evidence>
<evidence type="ECO:0000256" key="1">
    <source>
        <dbReference type="SAM" id="MobiDB-lite"/>
    </source>
</evidence>
<sequence>MQCMTQATRDSIGNSMGKILHMTGIEEEGGKGNYLSVRVRMDISKPLSRVRKIWSDGRVIGLPNFCYWCGQVTYDERDCDLWLRSKRTLCRDDQQFGAWMRVEVDLLSRKTSLTVDGTHSSFSGPPPRHREPGPPKRVELTRITSIR</sequence>
<reference evidence="2" key="1">
    <citation type="submission" date="2017-12" db="EMBL/GenBank/DDBJ databases">
        <authorList>
            <person name="Barbosa P."/>
            <person name="Usie A."/>
            <person name="Ramos A.M."/>
        </authorList>
    </citation>
    <scope>NUCLEOTIDE SEQUENCE</scope>
    <source>
        <strain evidence="2">HL8</strain>
        <tissue evidence="2">Leaves</tissue>
    </source>
</reference>
<accession>A0AAW0MH95</accession>
<protein>
    <recommendedName>
        <fullName evidence="3">Zinc knuckle CX2CX4HX4C domain-containing protein</fullName>
    </recommendedName>
</protein>